<accession>A0A3M3YUS0</accession>
<comment type="caution">
    <text evidence="1">The sequence shown here is derived from an EMBL/GenBank/DDBJ whole genome shotgun (WGS) entry which is preliminary data.</text>
</comment>
<dbReference type="AlphaFoldDB" id="A0A3M3YUS0"/>
<name>A0A3M3YUS0_9PSED</name>
<dbReference type="Proteomes" id="UP000279372">
    <property type="component" value="Unassembled WGS sequence"/>
</dbReference>
<gene>
    <name evidence="1" type="ORF">ALQ33_02182</name>
</gene>
<reference evidence="1 2" key="1">
    <citation type="submission" date="2018-08" db="EMBL/GenBank/DDBJ databases">
        <title>Recombination of ecologically and evolutionarily significant loci maintains genetic cohesion in the Pseudomonas syringae species complex.</title>
        <authorList>
            <person name="Dillon M."/>
            <person name="Thakur S."/>
            <person name="Almeida R.N.D."/>
            <person name="Weir B.S."/>
            <person name="Guttman D.S."/>
        </authorList>
    </citation>
    <scope>NUCLEOTIDE SEQUENCE [LARGE SCALE GENOMIC DNA]</scope>
    <source>
        <strain evidence="1 2">ICMP 8902</strain>
    </source>
</reference>
<evidence type="ECO:0000313" key="2">
    <source>
        <dbReference type="Proteomes" id="UP000279372"/>
    </source>
</evidence>
<dbReference type="EMBL" id="RBQB01000229">
    <property type="protein sequence ID" value="RMO85986.1"/>
    <property type="molecule type" value="Genomic_DNA"/>
</dbReference>
<sequence>MASLKRTIEDSQMVNRNAQFLSVIDGDTKAAILESIAGHYGITAEQAFEEVAGDQAEHLLDYMVEPQRTAASVLMQRHGMRGW</sequence>
<protein>
    <submittedName>
        <fullName evidence="1">Uncharacterized protein</fullName>
    </submittedName>
</protein>
<proteinExistence type="predicted"/>
<organism evidence="1 2">
    <name type="scientific">Pseudomonas syringae pv. philadelphi</name>
    <dbReference type="NCBI Taxonomy" id="251706"/>
    <lineage>
        <taxon>Bacteria</taxon>
        <taxon>Pseudomonadati</taxon>
        <taxon>Pseudomonadota</taxon>
        <taxon>Gammaproteobacteria</taxon>
        <taxon>Pseudomonadales</taxon>
        <taxon>Pseudomonadaceae</taxon>
        <taxon>Pseudomonas</taxon>
    </lineage>
</organism>
<evidence type="ECO:0000313" key="1">
    <source>
        <dbReference type="EMBL" id="RMO85986.1"/>
    </source>
</evidence>